<evidence type="ECO:0000313" key="2">
    <source>
        <dbReference type="Proteomes" id="UP000051401"/>
    </source>
</evidence>
<dbReference type="InterPro" id="IPR053745">
    <property type="entry name" value="Viral_Tail_Comp_sf"/>
</dbReference>
<dbReference type="InterPro" id="IPR021508">
    <property type="entry name" value="Gp17-like"/>
</dbReference>
<gene>
    <name evidence="1" type="ORF">XM52_13715</name>
</gene>
<proteinExistence type="predicted"/>
<name>A0A0T5P8G5_9RHOB</name>
<keyword evidence="2" id="KW-1185">Reference proteome</keyword>
<comment type="caution">
    <text evidence="1">The sequence shown here is derived from an EMBL/GenBank/DDBJ whole genome shotgun (WGS) entry which is preliminary data.</text>
</comment>
<dbReference type="Proteomes" id="UP000051401">
    <property type="component" value="Unassembled WGS sequence"/>
</dbReference>
<reference evidence="1 2" key="1">
    <citation type="submission" date="2015-04" db="EMBL/GenBank/DDBJ databases">
        <title>The draft genome sequence of Roseovarius indicus B108T.</title>
        <authorList>
            <person name="Li G."/>
            <person name="Lai Q."/>
            <person name="Shao Z."/>
            <person name="Yan P."/>
        </authorList>
    </citation>
    <scope>NUCLEOTIDE SEQUENCE [LARGE SCALE GENOMIC DNA]</scope>
    <source>
        <strain evidence="1 2">B108</strain>
    </source>
</reference>
<dbReference type="PATRIC" id="fig|540747.5.peg.5784"/>
<dbReference type="Gene3D" id="3.30.2000.30">
    <property type="match status" value="1"/>
</dbReference>
<dbReference type="OrthoDB" id="7630456at2"/>
<organism evidence="1 2">
    <name type="scientific">Roseovarius indicus</name>
    <dbReference type="NCBI Taxonomy" id="540747"/>
    <lineage>
        <taxon>Bacteria</taxon>
        <taxon>Pseudomonadati</taxon>
        <taxon>Pseudomonadota</taxon>
        <taxon>Alphaproteobacteria</taxon>
        <taxon>Rhodobacterales</taxon>
        <taxon>Roseobacteraceae</taxon>
        <taxon>Roseovarius</taxon>
    </lineage>
</organism>
<evidence type="ECO:0008006" key="3">
    <source>
        <dbReference type="Google" id="ProtNLM"/>
    </source>
</evidence>
<sequence>MSASEEVQNLIQTTLRADAEVGSIVGDRIYDQAPPGTSRIYPDITFGPSDYAPENLQCLTSREETFQLDCWTRDHGRLASCRVLVDAVKDALHNADLSLSTNALVLIQVEQVRVFRDPDGLTGHGVIQVTASVEEAA</sequence>
<evidence type="ECO:0000313" key="1">
    <source>
        <dbReference type="EMBL" id="KRS17531.1"/>
    </source>
</evidence>
<protein>
    <recommendedName>
        <fullName evidence="3">Gene transfer agent protein</fullName>
    </recommendedName>
</protein>
<accession>A0A0T5P8G5</accession>
<dbReference type="RefSeq" id="WP_057816703.1">
    <property type="nucleotide sequence ID" value="NZ_CP031598.1"/>
</dbReference>
<dbReference type="EMBL" id="LAXI01000007">
    <property type="protein sequence ID" value="KRS17531.1"/>
    <property type="molecule type" value="Genomic_DNA"/>
</dbReference>
<dbReference type="Pfam" id="PF11367">
    <property type="entry name" value="Tail_completion_gp17"/>
    <property type="match status" value="1"/>
</dbReference>
<dbReference type="AlphaFoldDB" id="A0A0T5P8G5"/>